<evidence type="ECO:0000256" key="1">
    <source>
        <dbReference type="ARBA" id="ARBA00004141"/>
    </source>
</evidence>
<feature type="transmembrane region" description="Helical" evidence="4">
    <location>
        <begin position="85"/>
        <end position="106"/>
    </location>
</feature>
<sequence>MLIINKESLKLQFPPAVRKKQQESNEATVELSATNSGFTLNPLSSPDEDIDNTTRNIDQESSSSASSGFNIISEDLEFPEGGLKAYLTVFGSFMGLIPAFGMINSVGAIEAYVSVHQLADVSTSTVSWIFSIYTFIAYSSCIFSGTFFDRKGTFRPMLIGSIAFCAGVFATANAETVYQFILSFGVVVGFGTGMLISPLIGSVSHYFSKKRAAATSIATTGGSFGGIVMPLMLRKMYDTVGFPWALRILGFFCMACLIISLTFTKERFRQETEPIESFQKLLKVYVVDVFDYKSLKELKFMSCAFAIALTECSLVIVLVYFPSYAIMRGNSDNTAYMLIIVSNASAIVGRYIPGLIADSFGRFNVVIGTISICGVVTLALWLPFGDSLKVLYAFASLYGFFSGSILSLSPVCCGQISRTEEFGRRYSTMYLIVSLTMLGLIPVAGAIIGDGSVRGYNNFIGYSVALLVAGITCYTVCRHACVGFRWCKF</sequence>
<reference evidence="6" key="1">
    <citation type="journal article" date="2019" name="Front. Microbiol.">
        <title>An Overview of Genes From Cyberlindnera americana, a Symbiont Yeast Isolated From the Gut of the Bark Beetle Dendroctonus rhizophagus (Curculionidae: Scolytinae), Involved in the Detoxification Process Using Genome and Transcriptome Data.</title>
        <authorList>
            <person name="Soto-Robles L.V."/>
            <person name="Torres-Banda V."/>
            <person name="Rivera-Orduna F.N."/>
            <person name="Curiel-Quesada E."/>
            <person name="Hidalgo-Lara M.E."/>
            <person name="Zuniga G."/>
        </authorList>
    </citation>
    <scope>NUCLEOTIDE SEQUENCE</scope>
    <source>
        <strain evidence="6">ChDrAdgY46</strain>
    </source>
</reference>
<dbReference type="GO" id="GO:0016020">
    <property type="term" value="C:membrane"/>
    <property type="evidence" value="ECO:0007669"/>
    <property type="project" value="UniProtKB-SubCell"/>
</dbReference>
<organism evidence="6">
    <name type="scientific">Cyberlindnera americana</name>
    <dbReference type="NCBI Taxonomy" id="36016"/>
    <lineage>
        <taxon>Eukaryota</taxon>
        <taxon>Fungi</taxon>
        <taxon>Dikarya</taxon>
        <taxon>Ascomycota</taxon>
        <taxon>Saccharomycotina</taxon>
        <taxon>Saccharomycetes</taxon>
        <taxon>Phaffomycetales</taxon>
        <taxon>Phaffomycetaceae</taxon>
        <taxon>Cyberlindnera</taxon>
    </lineage>
</organism>
<dbReference type="AlphaFoldDB" id="A0A5P8N8Y1"/>
<evidence type="ECO:0000256" key="3">
    <source>
        <dbReference type="SAM" id="MobiDB-lite"/>
    </source>
</evidence>
<dbReference type="SUPFAM" id="SSF103473">
    <property type="entry name" value="MFS general substrate transporter"/>
    <property type="match status" value="1"/>
</dbReference>
<keyword evidence="4" id="KW-1133">Transmembrane helix</keyword>
<dbReference type="CDD" id="cd17352">
    <property type="entry name" value="MFS_MCT_SLC16"/>
    <property type="match status" value="1"/>
</dbReference>
<evidence type="ECO:0000313" key="6">
    <source>
        <dbReference type="EMBL" id="QFR37123.1"/>
    </source>
</evidence>
<feature type="transmembrane region" description="Helical" evidence="4">
    <location>
        <begin position="390"/>
        <end position="408"/>
    </location>
</feature>
<comment type="subcellular location">
    <subcellularLocation>
        <location evidence="1">Membrane</location>
        <topology evidence="1">Multi-pass membrane protein</topology>
    </subcellularLocation>
</comment>
<feature type="transmembrane region" description="Helical" evidence="4">
    <location>
        <begin position="429"/>
        <end position="448"/>
    </location>
</feature>
<feature type="transmembrane region" description="Helical" evidence="4">
    <location>
        <begin position="180"/>
        <end position="200"/>
    </location>
</feature>
<feature type="transmembrane region" description="Helical" evidence="4">
    <location>
        <begin position="126"/>
        <end position="145"/>
    </location>
</feature>
<feature type="region of interest" description="Disordered" evidence="3">
    <location>
        <begin position="36"/>
        <end position="66"/>
    </location>
</feature>
<comment type="similarity">
    <text evidence="2">Belongs to the major facilitator superfamily. Monocarboxylate porter (TC 2.A.1.13) family.</text>
</comment>
<dbReference type="InterPro" id="IPR020846">
    <property type="entry name" value="MFS_dom"/>
</dbReference>
<evidence type="ECO:0000259" key="5">
    <source>
        <dbReference type="PROSITE" id="PS50850"/>
    </source>
</evidence>
<evidence type="ECO:0000256" key="4">
    <source>
        <dbReference type="SAM" id="Phobius"/>
    </source>
</evidence>
<name>A0A5P8N8Y1_9ASCO</name>
<dbReference type="GO" id="GO:0032218">
    <property type="term" value="P:riboflavin transport"/>
    <property type="evidence" value="ECO:0007669"/>
    <property type="project" value="TreeGrafter"/>
</dbReference>
<dbReference type="InterPro" id="IPR050327">
    <property type="entry name" value="Proton-linked_MCT"/>
</dbReference>
<feature type="transmembrane region" description="Helical" evidence="4">
    <location>
        <begin position="334"/>
        <end position="353"/>
    </location>
</feature>
<feature type="transmembrane region" description="Helical" evidence="4">
    <location>
        <begin position="460"/>
        <end position="477"/>
    </location>
</feature>
<proteinExistence type="inferred from homology"/>
<dbReference type="EMBL" id="MK890618">
    <property type="protein sequence ID" value="QFR37123.1"/>
    <property type="molecule type" value="Genomic_DNA"/>
</dbReference>
<dbReference type="PANTHER" id="PTHR11360">
    <property type="entry name" value="MONOCARBOXYLATE TRANSPORTER"/>
    <property type="match status" value="1"/>
</dbReference>
<dbReference type="Gene3D" id="1.20.1250.20">
    <property type="entry name" value="MFS general substrate transporter like domains"/>
    <property type="match status" value="2"/>
</dbReference>
<dbReference type="InterPro" id="IPR036259">
    <property type="entry name" value="MFS_trans_sf"/>
</dbReference>
<feature type="domain" description="Major facilitator superfamily (MFS) profile" evidence="5">
    <location>
        <begin position="84"/>
        <end position="481"/>
    </location>
</feature>
<dbReference type="InterPro" id="IPR011701">
    <property type="entry name" value="MFS"/>
</dbReference>
<feature type="transmembrane region" description="Helical" evidence="4">
    <location>
        <begin position="157"/>
        <end position="174"/>
    </location>
</feature>
<dbReference type="PROSITE" id="PS50850">
    <property type="entry name" value="MFS"/>
    <property type="match status" value="1"/>
</dbReference>
<protein>
    <submittedName>
        <fullName evidence="6">MFS transporter</fullName>
    </submittedName>
</protein>
<dbReference type="Pfam" id="PF07690">
    <property type="entry name" value="MFS_1"/>
    <property type="match status" value="1"/>
</dbReference>
<feature type="transmembrane region" description="Helical" evidence="4">
    <location>
        <begin position="365"/>
        <end position="384"/>
    </location>
</feature>
<keyword evidence="4" id="KW-0472">Membrane</keyword>
<dbReference type="GO" id="GO:0022857">
    <property type="term" value="F:transmembrane transporter activity"/>
    <property type="evidence" value="ECO:0007669"/>
    <property type="project" value="InterPro"/>
</dbReference>
<evidence type="ECO:0000256" key="2">
    <source>
        <dbReference type="ARBA" id="ARBA00006727"/>
    </source>
</evidence>
<keyword evidence="4" id="KW-0812">Transmembrane</keyword>
<accession>A0A5P8N8Y1</accession>
<feature type="transmembrane region" description="Helical" evidence="4">
    <location>
        <begin position="300"/>
        <end position="322"/>
    </location>
</feature>
<feature type="transmembrane region" description="Helical" evidence="4">
    <location>
        <begin position="244"/>
        <end position="263"/>
    </location>
</feature>
<gene>
    <name evidence="6" type="ORF">g3316</name>
</gene>
<dbReference type="PANTHER" id="PTHR11360:SF177">
    <property type="entry name" value="RIBOFLAVIN TRANSPORTER MCH5"/>
    <property type="match status" value="1"/>
</dbReference>
<feature type="transmembrane region" description="Helical" evidence="4">
    <location>
        <begin position="212"/>
        <end position="232"/>
    </location>
</feature>